<dbReference type="AlphaFoldDB" id="A0A375A9L6"/>
<protein>
    <submittedName>
        <fullName evidence="1">Uncharacterized protein</fullName>
    </submittedName>
</protein>
<evidence type="ECO:0000313" key="2">
    <source>
        <dbReference type="Proteomes" id="UP000294820"/>
    </source>
</evidence>
<dbReference type="Proteomes" id="UP000294820">
    <property type="component" value="Chromosome 1"/>
</dbReference>
<dbReference type="EMBL" id="LT615367">
    <property type="protein sequence ID" value="SLM62687.1"/>
    <property type="molecule type" value="Genomic_DNA"/>
</dbReference>
<accession>A0A375A9L6</accession>
<reference evidence="1 2" key="1">
    <citation type="submission" date="2016-09" db="EMBL/GenBank/DDBJ databases">
        <authorList>
            <person name="Reverchon S."/>
            <person name="Nasser W."/>
            <person name="Leonard S."/>
            <person name="Brochier C."/>
            <person name="Duprey A."/>
        </authorList>
    </citation>
    <scope>NUCLEOTIDE SEQUENCE [LARGE SCALE GENOMIC DNA]</scope>
    <source>
        <strain evidence="1 2">174/2</strain>
    </source>
</reference>
<dbReference type="KEGG" id="daq:DAQ1742_01749"/>
<gene>
    <name evidence="1" type="ORF">DAQ1742_01749</name>
</gene>
<dbReference type="RefSeq" id="WP_035342616.1">
    <property type="nucleotide sequence ID" value="NZ_LT615367.1"/>
</dbReference>
<name>A0A375A9L6_9GAMM</name>
<proteinExistence type="predicted"/>
<sequence length="85" mass="9564">MPDKSVTDCSNLVFSVTARRQRGEKNAQDAPHFEASAPLSLPENLAFRPRFREKINPVENITQHLLNKPCDNNTGLILFIFSAPK</sequence>
<evidence type="ECO:0000313" key="1">
    <source>
        <dbReference type="EMBL" id="SLM62687.1"/>
    </source>
</evidence>
<keyword evidence="2" id="KW-1185">Reference proteome</keyword>
<organism evidence="1 2">
    <name type="scientific">Dickeya aquatica</name>
    <dbReference type="NCBI Taxonomy" id="1401087"/>
    <lineage>
        <taxon>Bacteria</taxon>
        <taxon>Pseudomonadati</taxon>
        <taxon>Pseudomonadota</taxon>
        <taxon>Gammaproteobacteria</taxon>
        <taxon>Enterobacterales</taxon>
        <taxon>Pectobacteriaceae</taxon>
        <taxon>Dickeya</taxon>
    </lineage>
</organism>